<dbReference type="Gene3D" id="1.20.120.1630">
    <property type="match status" value="1"/>
</dbReference>
<reference evidence="6 7" key="1">
    <citation type="submission" date="2019-11" db="EMBL/GenBank/DDBJ databases">
        <title>Whole genome sequence of Haloferax sp. MBLA0078.</title>
        <authorList>
            <person name="Seo M.-J."/>
            <person name="Cho E.-S."/>
        </authorList>
    </citation>
    <scope>NUCLEOTIDE SEQUENCE [LARGE SCALE GENOMIC DNA]</scope>
    <source>
        <strain evidence="6 7">MBLA0078</strain>
    </source>
</reference>
<dbReference type="GO" id="GO:0012505">
    <property type="term" value="C:endomembrane system"/>
    <property type="evidence" value="ECO:0007669"/>
    <property type="project" value="UniProtKB-SubCell"/>
</dbReference>
<dbReference type="RefSeq" id="WP_151108971.1">
    <property type="nucleotide sequence ID" value="NZ_WKJQ01000001.1"/>
</dbReference>
<evidence type="ECO:0008006" key="8">
    <source>
        <dbReference type="Google" id="ProtNLM"/>
    </source>
</evidence>
<comment type="subcellular location">
    <subcellularLocation>
        <location evidence="1">Endomembrane system</location>
        <topology evidence="1">Multi-pass membrane protein</topology>
    </subcellularLocation>
</comment>
<evidence type="ECO:0000313" key="7">
    <source>
        <dbReference type="Proteomes" id="UP000443423"/>
    </source>
</evidence>
<evidence type="ECO:0000256" key="2">
    <source>
        <dbReference type="ARBA" id="ARBA00022692"/>
    </source>
</evidence>
<dbReference type="EMBL" id="WKJQ01000001">
    <property type="protein sequence ID" value="MRW95308.1"/>
    <property type="molecule type" value="Genomic_DNA"/>
</dbReference>
<accession>A0A6A8G414</accession>
<keyword evidence="4 5" id="KW-0472">Membrane</keyword>
<evidence type="ECO:0000256" key="1">
    <source>
        <dbReference type="ARBA" id="ARBA00004127"/>
    </source>
</evidence>
<feature type="transmembrane region" description="Helical" evidence="5">
    <location>
        <begin position="77"/>
        <end position="94"/>
    </location>
</feature>
<protein>
    <recommendedName>
        <fullName evidence="8">Steroid 5-alpha reductase C-terminal domain-containing protein</fullName>
    </recommendedName>
</protein>
<dbReference type="Pfam" id="PF04191">
    <property type="entry name" value="PEMT"/>
    <property type="match status" value="1"/>
</dbReference>
<feature type="transmembrane region" description="Helical" evidence="5">
    <location>
        <begin position="6"/>
        <end position="28"/>
    </location>
</feature>
<dbReference type="AlphaFoldDB" id="A0A6A8G414"/>
<gene>
    <name evidence="6" type="ORF">GJR99_01815</name>
</gene>
<evidence type="ECO:0000313" key="6">
    <source>
        <dbReference type="EMBL" id="MRW95308.1"/>
    </source>
</evidence>
<feature type="transmembrane region" description="Helical" evidence="5">
    <location>
        <begin position="124"/>
        <end position="149"/>
    </location>
</feature>
<dbReference type="Proteomes" id="UP000443423">
    <property type="component" value="Unassembled WGS sequence"/>
</dbReference>
<proteinExistence type="predicted"/>
<keyword evidence="2 5" id="KW-0812">Transmembrane</keyword>
<feature type="transmembrane region" description="Helical" evidence="5">
    <location>
        <begin position="48"/>
        <end position="71"/>
    </location>
</feature>
<dbReference type="InterPro" id="IPR007318">
    <property type="entry name" value="Phopholipid_MeTrfase"/>
</dbReference>
<dbReference type="OrthoDB" id="148346at2157"/>
<keyword evidence="3 5" id="KW-1133">Transmembrane helix</keyword>
<comment type="caution">
    <text evidence="6">The sequence shown here is derived from an EMBL/GenBank/DDBJ whole genome shotgun (WGS) entry which is preliminary data.</text>
</comment>
<evidence type="ECO:0000256" key="5">
    <source>
        <dbReference type="SAM" id="Phobius"/>
    </source>
</evidence>
<organism evidence="6 7">
    <name type="scientific">Haloferax marinum</name>
    <dbReference type="NCBI Taxonomy" id="2666143"/>
    <lineage>
        <taxon>Archaea</taxon>
        <taxon>Methanobacteriati</taxon>
        <taxon>Methanobacteriota</taxon>
        <taxon>Stenosarchaea group</taxon>
        <taxon>Halobacteria</taxon>
        <taxon>Halobacteriales</taxon>
        <taxon>Haloferacaceae</taxon>
        <taxon>Haloferax</taxon>
    </lineage>
</organism>
<evidence type="ECO:0000256" key="3">
    <source>
        <dbReference type="ARBA" id="ARBA00022989"/>
    </source>
</evidence>
<sequence>MALLESATFALGVASASVIIGTLLVTIFSSSWRFWPPGELTWKYHLHWVCVGSFNVSLVGTAVFEWGTWVLPAPTKFVVGGVLAVVGVVVFTTSENSFERHETMGLAGDLHTSGLYARSRNPQYVGMIVGIVGFAVVVDSLLVTILALLHVSWVLLLPFAEEPWLQDEFGEEYRRYKQQVPRFVGVQTFRSE</sequence>
<name>A0A6A8G414_9EURY</name>
<keyword evidence="7" id="KW-1185">Reference proteome</keyword>
<evidence type="ECO:0000256" key="4">
    <source>
        <dbReference type="ARBA" id="ARBA00023136"/>
    </source>
</evidence>